<dbReference type="EMBL" id="CP158256">
    <property type="protein sequence ID" value="XDJ52103.1"/>
    <property type="molecule type" value="Genomic_DNA"/>
</dbReference>
<dbReference type="EMBL" id="CP158261">
    <property type="protein sequence ID" value="XDJ66602.1"/>
    <property type="molecule type" value="Genomic_DNA"/>
</dbReference>
<dbReference type="NCBIfam" id="TIGR03420">
    <property type="entry name" value="DnaA_homol_Hda"/>
    <property type="match status" value="1"/>
</dbReference>
<dbReference type="SUPFAM" id="SSF52540">
    <property type="entry name" value="P-loop containing nucleoside triphosphate hydrolases"/>
    <property type="match status" value="1"/>
</dbReference>
<evidence type="ECO:0000313" key="4">
    <source>
        <dbReference type="EMBL" id="XDJ52103.1"/>
    </source>
</evidence>
<feature type="domain" description="Hda lid" evidence="2">
    <location>
        <begin position="179"/>
        <end position="243"/>
    </location>
</feature>
<evidence type="ECO:0000259" key="2">
    <source>
        <dbReference type="Pfam" id="PF22688"/>
    </source>
</evidence>
<dbReference type="Gene3D" id="1.10.8.60">
    <property type="match status" value="1"/>
</dbReference>
<evidence type="ECO:0000313" key="9">
    <source>
        <dbReference type="EMBL" id="XDJ85871.1"/>
    </source>
</evidence>
<dbReference type="InterPro" id="IPR027417">
    <property type="entry name" value="P-loop_NTPase"/>
</dbReference>
<dbReference type="GO" id="GO:0006270">
    <property type="term" value="P:DNA replication initiation"/>
    <property type="evidence" value="ECO:0007669"/>
    <property type="project" value="TreeGrafter"/>
</dbReference>
<dbReference type="EMBL" id="CP158260">
    <property type="protein sequence ID" value="XDJ63474.1"/>
    <property type="molecule type" value="Genomic_DNA"/>
</dbReference>
<dbReference type="EMBL" id="CP158266">
    <property type="protein sequence ID" value="XDJ82543.1"/>
    <property type="molecule type" value="Genomic_DNA"/>
</dbReference>
<proteinExistence type="predicted"/>
<dbReference type="Pfam" id="PF22688">
    <property type="entry name" value="Hda_lid"/>
    <property type="match status" value="1"/>
</dbReference>
<evidence type="ECO:0000313" key="3">
    <source>
        <dbReference type="EMBL" id="XDJ43556.1"/>
    </source>
</evidence>
<gene>
    <name evidence="4" type="primary">hda</name>
    <name evidence="6" type="ORF">ABRY91_00690</name>
    <name evidence="8" type="ORF">ABRY96_12880</name>
    <name evidence="7" type="ORF">ABRY97_00690</name>
    <name evidence="4" type="ORF">ABRZ01_09065</name>
    <name evidence="3" type="ORF">ABRZ02_07610</name>
    <name evidence="5" type="ORF">ABRZ03_12285</name>
    <name evidence="9" type="ORF">ABRZ08_03245</name>
</gene>
<evidence type="ECO:0000313" key="7">
    <source>
        <dbReference type="EMBL" id="XDJ74717.1"/>
    </source>
</evidence>
<sequence>MTQAQPSGPNPAADPPHAQPQAQQLLLDILPGTMPSLDGFVPGANLAALDAVRALGAGRAVYLWGGLGSGRSHLLRARAQGSGCHYLDARTPAQRLHALATDEDESLSLVAVDDVADLNSAAQAALFALFNRWRTAAGTPGAFALLTAGDRAPLTMPLREDLRTRLGWDLVYRLEHLSDEDRAQALRDRARRRGLQLSDEVLHWILTRCDRDMGRLTSLIDSLDQYSLARHRPITLPLLKDLLADAPALPRTP</sequence>
<evidence type="ECO:0000313" key="6">
    <source>
        <dbReference type="EMBL" id="XDJ66602.1"/>
    </source>
</evidence>
<evidence type="ECO:0000313" key="8">
    <source>
        <dbReference type="EMBL" id="XDJ82543.1"/>
    </source>
</evidence>
<dbReference type="PANTHER" id="PTHR30050">
    <property type="entry name" value="CHROMOSOMAL REPLICATION INITIATOR PROTEIN DNAA"/>
    <property type="match status" value="1"/>
</dbReference>
<feature type="compositionally biased region" description="Pro residues" evidence="1">
    <location>
        <begin position="8"/>
        <end position="18"/>
    </location>
</feature>
<dbReference type="GO" id="GO:0005886">
    <property type="term" value="C:plasma membrane"/>
    <property type="evidence" value="ECO:0007669"/>
    <property type="project" value="TreeGrafter"/>
</dbReference>
<dbReference type="PANTHER" id="PTHR30050:SF5">
    <property type="entry name" value="DNAA REGULATORY INACTIVATOR HDA"/>
    <property type="match status" value="1"/>
</dbReference>
<accession>A0AB39DE12</accession>
<dbReference type="GO" id="GO:0003688">
    <property type="term" value="F:DNA replication origin binding"/>
    <property type="evidence" value="ECO:0007669"/>
    <property type="project" value="TreeGrafter"/>
</dbReference>
<dbReference type="GO" id="GO:0032297">
    <property type="term" value="P:negative regulation of DNA-templated DNA replication initiation"/>
    <property type="evidence" value="ECO:0007669"/>
    <property type="project" value="InterPro"/>
</dbReference>
<dbReference type="EMBL" id="CP158253">
    <property type="protein sequence ID" value="XDJ43556.1"/>
    <property type="molecule type" value="Genomic_DNA"/>
</dbReference>
<dbReference type="InterPro" id="IPR055199">
    <property type="entry name" value="Hda_lid"/>
</dbReference>
<dbReference type="InterPro" id="IPR017788">
    <property type="entry name" value="Hda"/>
</dbReference>
<dbReference type="EMBL" id="CP158268">
    <property type="protein sequence ID" value="XDJ85871.1"/>
    <property type="molecule type" value="Genomic_DNA"/>
</dbReference>
<reference evidence="4" key="1">
    <citation type="submission" date="2024-05" db="EMBL/GenBank/DDBJ databases">
        <authorList>
            <person name="Luo Y.-C."/>
            <person name="Nicholds J."/>
            <person name="Mortimer T."/>
            <person name="Maboni G."/>
        </authorList>
    </citation>
    <scope>NUCLEOTIDE SEQUENCE</scope>
    <source>
        <strain evidence="9">140124</strain>
        <strain evidence="8">143751</strain>
        <strain evidence="7">143811</strain>
        <strain evidence="6">145849</strain>
        <strain evidence="5">145850</strain>
        <strain evidence="4">150964</strain>
        <strain evidence="3">153271</strain>
    </source>
</reference>
<feature type="region of interest" description="Disordered" evidence="1">
    <location>
        <begin position="1"/>
        <end position="20"/>
    </location>
</feature>
<organism evidence="4">
    <name type="scientific">Castellaniella ginsengisoli</name>
    <dbReference type="NCBI Taxonomy" id="546114"/>
    <lineage>
        <taxon>Bacteria</taxon>
        <taxon>Pseudomonadati</taxon>
        <taxon>Pseudomonadota</taxon>
        <taxon>Betaproteobacteria</taxon>
        <taxon>Burkholderiales</taxon>
        <taxon>Alcaligenaceae</taxon>
        <taxon>Castellaniella</taxon>
    </lineage>
</organism>
<name>A0AB39DE12_9BURK</name>
<protein>
    <submittedName>
        <fullName evidence="4">DnaA regulatory inactivator Hda</fullName>
    </submittedName>
</protein>
<evidence type="ECO:0000256" key="1">
    <source>
        <dbReference type="SAM" id="MobiDB-lite"/>
    </source>
</evidence>
<dbReference type="EMBL" id="CP158264">
    <property type="protein sequence ID" value="XDJ74717.1"/>
    <property type="molecule type" value="Genomic_DNA"/>
</dbReference>
<evidence type="ECO:0000313" key="5">
    <source>
        <dbReference type="EMBL" id="XDJ63474.1"/>
    </source>
</evidence>
<dbReference type="Gene3D" id="3.40.50.300">
    <property type="entry name" value="P-loop containing nucleotide triphosphate hydrolases"/>
    <property type="match status" value="1"/>
</dbReference>
<dbReference type="AlphaFoldDB" id="A0AB39DE12"/>